<feature type="compositionally biased region" description="Gly residues" evidence="1">
    <location>
        <begin position="221"/>
        <end position="257"/>
    </location>
</feature>
<dbReference type="STRING" id="1121022.GCA_000376105_00574"/>
<dbReference type="PATRIC" id="fig|1121022.4.peg.1322"/>
<keyword evidence="2" id="KW-0812">Transmembrane</keyword>
<gene>
    <name evidence="3" type="ORF">ABENE_06630</name>
</gene>
<organism evidence="3 4">
    <name type="scientific">Asticcacaulis benevestitus DSM 16100 = ATCC BAA-896</name>
    <dbReference type="NCBI Taxonomy" id="1121022"/>
    <lineage>
        <taxon>Bacteria</taxon>
        <taxon>Pseudomonadati</taxon>
        <taxon>Pseudomonadota</taxon>
        <taxon>Alphaproteobacteria</taxon>
        <taxon>Caulobacterales</taxon>
        <taxon>Caulobacteraceae</taxon>
        <taxon>Asticcacaulis</taxon>
    </lineage>
</organism>
<accession>V4Q0L4</accession>
<evidence type="ECO:0000313" key="3">
    <source>
        <dbReference type="EMBL" id="ESQ93219.1"/>
    </source>
</evidence>
<evidence type="ECO:0000256" key="2">
    <source>
        <dbReference type="SAM" id="Phobius"/>
    </source>
</evidence>
<dbReference type="Proteomes" id="UP000017837">
    <property type="component" value="Unassembled WGS sequence"/>
</dbReference>
<reference evidence="3 4" key="1">
    <citation type="journal article" date="2014" name="Nature">
        <title>Sequential evolution of bacterial morphology by co-option of a developmental regulator.</title>
        <authorList>
            <person name="Jiang C."/>
            <person name="Brown P.J."/>
            <person name="Ducret A."/>
            <person name="Brun Y.V."/>
        </authorList>
    </citation>
    <scope>NUCLEOTIDE SEQUENCE [LARGE SCALE GENOMIC DNA]</scope>
    <source>
        <strain evidence="3 4">DSM 16100</strain>
    </source>
</reference>
<evidence type="ECO:0000313" key="4">
    <source>
        <dbReference type="Proteomes" id="UP000017837"/>
    </source>
</evidence>
<proteinExistence type="predicted"/>
<comment type="caution">
    <text evidence="3">The sequence shown here is derived from an EMBL/GenBank/DDBJ whole genome shotgun (WGS) entry which is preliminary data.</text>
</comment>
<feature type="region of interest" description="Disordered" evidence="1">
    <location>
        <begin position="211"/>
        <end position="257"/>
    </location>
</feature>
<dbReference type="EMBL" id="AWGB01000009">
    <property type="protein sequence ID" value="ESQ93219.1"/>
    <property type="molecule type" value="Genomic_DNA"/>
</dbReference>
<sequence length="257" mass="27814">MITDTALWQAINAYEIDAADAALPFSRRLARDNDWSHSFALAAIADYKRFIYLICTSGTVLTPSEEIDAVWHLHLLYTRDYWDRFCEQTLGRKIHHGPTKGGAVEADTYLTGYRRTLSLYEEVFGPPPPALWPDAATRFSPPPRKSVGRSTHIILPKRQVFLCLTAGLPLLLAGCKLEGMHLPLKVDGFYVWLFIWIVIFVWSVNARSKRRGKRNNNHSSGCGGGGCSSSGDSGGDSGGASGCSGSGGGCGGGCGGD</sequence>
<dbReference type="eggNOG" id="COG4278">
    <property type="taxonomic scope" value="Bacteria"/>
</dbReference>
<protein>
    <recommendedName>
        <fullName evidence="5">Glycine-rich domain-containing protein-like</fullName>
    </recommendedName>
</protein>
<feature type="transmembrane region" description="Helical" evidence="2">
    <location>
        <begin position="189"/>
        <end position="206"/>
    </location>
</feature>
<name>V4Q0L4_9CAUL</name>
<dbReference type="RefSeq" id="WP_018080245.1">
    <property type="nucleotide sequence ID" value="NZ_AQWM01000001.1"/>
</dbReference>
<dbReference type="OrthoDB" id="196672at2"/>
<dbReference type="AlphaFoldDB" id="V4Q0L4"/>
<keyword evidence="2" id="KW-1133">Transmembrane helix</keyword>
<evidence type="ECO:0008006" key="5">
    <source>
        <dbReference type="Google" id="ProtNLM"/>
    </source>
</evidence>
<evidence type="ECO:0000256" key="1">
    <source>
        <dbReference type="SAM" id="MobiDB-lite"/>
    </source>
</evidence>
<keyword evidence="2" id="KW-0472">Membrane</keyword>
<keyword evidence="4" id="KW-1185">Reference proteome</keyword>